<evidence type="ECO:0000256" key="1">
    <source>
        <dbReference type="ARBA" id="ARBA00004141"/>
    </source>
</evidence>
<feature type="transmembrane region" description="Helical" evidence="10">
    <location>
        <begin position="204"/>
        <end position="225"/>
    </location>
</feature>
<dbReference type="Proteomes" id="UP000886251">
    <property type="component" value="Unassembled WGS sequence"/>
</dbReference>
<sequence>MKRLQQPLHWFSERLEATRLHLARPDALLQLAVLALLTGLLAGAIIVLFRFSVEHVQEWLLPGTGPDNFEGLSYTGRLLFPVTGALLLALMFRWFARGLYVLGVARVLERMAYHQGRLTFHGFLLQFFGVAIALVSGHSVGREGAHIFLGACTGSLLGQKLELPNNAIRTLVGCGTAAGIAASFNTPLAGVVFSLEVVMMDYQLASFIPVIIAAVSATVVSNAVLGDAAVFSVPPLHLGSLAEMPLVFLLGLISGGVAAAFIQMVQTIASRTRNWPIELQMGVAGVAVALLGVGLPQVMGIGYDTINLTLLGAYTSGILLLMAVVKLLATSVCSALNVPGGMIGPAFFIGATLGGGFGHLLDQWFPALHIQPGVYAMLGMSALMAGSLQAPLAALTALLELTDNPGIIMPGMLVVVVAGITASELFRKESLFITMLKAKGLDYSQSPVMMALRRIGVASVMDRSFVQSPRQIDRDQARRLLEGKPRWILITEEREPRAILAAVDLAAWLEEQDDIAEEEDEAAIDLMKIPGHRLQLAPAHLHETLQEALETLQKGEGEALYVRRMTAPGFWRIYGILLREQIESAYR</sequence>
<feature type="transmembrane region" description="Helical" evidence="10">
    <location>
        <begin position="373"/>
        <end position="395"/>
    </location>
</feature>
<evidence type="ECO:0000256" key="8">
    <source>
        <dbReference type="ARBA" id="ARBA00023214"/>
    </source>
</evidence>
<keyword evidence="8" id="KW-0868">Chloride</keyword>
<dbReference type="Pfam" id="PF00654">
    <property type="entry name" value="Voltage_CLC"/>
    <property type="match status" value="1"/>
</dbReference>
<feature type="transmembrane region" description="Helical" evidence="10">
    <location>
        <begin position="117"/>
        <end position="135"/>
    </location>
</feature>
<dbReference type="PRINTS" id="PR00762">
    <property type="entry name" value="CLCHANNEL"/>
</dbReference>
<dbReference type="GO" id="GO:0005254">
    <property type="term" value="F:chloride channel activity"/>
    <property type="evidence" value="ECO:0007669"/>
    <property type="project" value="UniProtKB-KW"/>
</dbReference>
<comment type="subcellular location">
    <subcellularLocation>
        <location evidence="1">Membrane</location>
        <topology evidence="1">Multi-pass membrane protein</topology>
    </subcellularLocation>
</comment>
<dbReference type="AlphaFoldDB" id="A0A831W6W2"/>
<evidence type="ECO:0000256" key="5">
    <source>
        <dbReference type="ARBA" id="ARBA00023065"/>
    </source>
</evidence>
<accession>A0A831W6W2</accession>
<evidence type="ECO:0000256" key="2">
    <source>
        <dbReference type="ARBA" id="ARBA00022448"/>
    </source>
</evidence>
<dbReference type="PANTHER" id="PTHR43427:SF6">
    <property type="entry name" value="CHLORIDE CHANNEL PROTEIN CLC-E"/>
    <property type="match status" value="1"/>
</dbReference>
<feature type="transmembrane region" description="Helical" evidence="10">
    <location>
        <begin position="78"/>
        <end position="96"/>
    </location>
</feature>
<gene>
    <name evidence="11" type="ORF">ENI96_05045</name>
</gene>
<dbReference type="GO" id="GO:0034707">
    <property type="term" value="C:chloride channel complex"/>
    <property type="evidence" value="ECO:0007669"/>
    <property type="project" value="UniProtKB-KW"/>
</dbReference>
<reference evidence="11" key="1">
    <citation type="journal article" date="2020" name="mSystems">
        <title>Genome- and Community-Level Interaction Insights into Carbon Utilization and Element Cycling Functions of Hydrothermarchaeota in Hydrothermal Sediment.</title>
        <authorList>
            <person name="Zhou Z."/>
            <person name="Liu Y."/>
            <person name="Xu W."/>
            <person name="Pan J."/>
            <person name="Luo Z.H."/>
            <person name="Li M."/>
        </authorList>
    </citation>
    <scope>NUCLEOTIDE SEQUENCE [LARGE SCALE GENOMIC DNA]</scope>
    <source>
        <strain evidence="11">HyVt-443</strain>
    </source>
</reference>
<dbReference type="InterPro" id="IPR050368">
    <property type="entry name" value="ClC-type_chloride_channel"/>
</dbReference>
<feature type="transmembrane region" description="Helical" evidence="10">
    <location>
        <begin position="341"/>
        <end position="361"/>
    </location>
</feature>
<evidence type="ECO:0000256" key="6">
    <source>
        <dbReference type="ARBA" id="ARBA00023136"/>
    </source>
</evidence>
<dbReference type="Gene3D" id="1.10.3080.10">
    <property type="entry name" value="Clc chloride channel"/>
    <property type="match status" value="1"/>
</dbReference>
<keyword evidence="9" id="KW-0407">Ion channel</keyword>
<dbReference type="PANTHER" id="PTHR43427">
    <property type="entry name" value="CHLORIDE CHANNEL PROTEIN CLC-E"/>
    <property type="match status" value="1"/>
</dbReference>
<proteinExistence type="predicted"/>
<feature type="transmembrane region" description="Helical" evidence="10">
    <location>
        <begin position="407"/>
        <end position="426"/>
    </location>
</feature>
<dbReference type="SUPFAM" id="SSF81340">
    <property type="entry name" value="Clc chloride channel"/>
    <property type="match status" value="1"/>
</dbReference>
<feature type="transmembrane region" description="Helical" evidence="10">
    <location>
        <begin position="277"/>
        <end position="296"/>
    </location>
</feature>
<protein>
    <submittedName>
        <fullName evidence="11">Chloride channel protein</fullName>
    </submittedName>
</protein>
<comment type="caution">
    <text evidence="11">The sequence shown here is derived from an EMBL/GenBank/DDBJ whole genome shotgun (WGS) entry which is preliminary data.</text>
</comment>
<keyword evidence="3 10" id="KW-0812">Transmembrane</keyword>
<keyword evidence="6 10" id="KW-0472">Membrane</keyword>
<evidence type="ECO:0000313" key="11">
    <source>
        <dbReference type="EMBL" id="HEB95781.1"/>
    </source>
</evidence>
<evidence type="ECO:0000256" key="10">
    <source>
        <dbReference type="SAM" id="Phobius"/>
    </source>
</evidence>
<keyword evidence="5" id="KW-0406">Ion transport</keyword>
<organism evidence="11">
    <name type="scientific">Sedimenticola thiotaurini</name>
    <dbReference type="NCBI Taxonomy" id="1543721"/>
    <lineage>
        <taxon>Bacteria</taxon>
        <taxon>Pseudomonadati</taxon>
        <taxon>Pseudomonadota</taxon>
        <taxon>Gammaproteobacteria</taxon>
        <taxon>Chromatiales</taxon>
        <taxon>Sedimenticolaceae</taxon>
        <taxon>Sedimenticola</taxon>
    </lineage>
</organism>
<evidence type="ECO:0000256" key="9">
    <source>
        <dbReference type="ARBA" id="ARBA00023303"/>
    </source>
</evidence>
<keyword evidence="4 10" id="KW-1133">Transmembrane helix</keyword>
<feature type="transmembrane region" description="Helical" evidence="10">
    <location>
        <begin position="246"/>
        <end position="265"/>
    </location>
</feature>
<dbReference type="InterPro" id="IPR014743">
    <property type="entry name" value="Cl-channel_core"/>
</dbReference>
<keyword evidence="2" id="KW-0813">Transport</keyword>
<evidence type="ECO:0000256" key="7">
    <source>
        <dbReference type="ARBA" id="ARBA00023173"/>
    </source>
</evidence>
<feature type="transmembrane region" description="Helical" evidence="10">
    <location>
        <begin position="28"/>
        <end position="51"/>
    </location>
</feature>
<feature type="transmembrane region" description="Helical" evidence="10">
    <location>
        <begin position="308"/>
        <end position="329"/>
    </location>
</feature>
<evidence type="ECO:0000256" key="4">
    <source>
        <dbReference type="ARBA" id="ARBA00022989"/>
    </source>
</evidence>
<dbReference type="CDD" id="cd00400">
    <property type="entry name" value="Voltage_gated_ClC"/>
    <property type="match status" value="1"/>
</dbReference>
<dbReference type="InterPro" id="IPR001807">
    <property type="entry name" value="ClC"/>
</dbReference>
<name>A0A831W6W2_9GAMM</name>
<dbReference type="EMBL" id="DRKP01000059">
    <property type="protein sequence ID" value="HEB95781.1"/>
    <property type="molecule type" value="Genomic_DNA"/>
</dbReference>
<keyword evidence="7" id="KW-0869">Chloride channel</keyword>
<evidence type="ECO:0000256" key="3">
    <source>
        <dbReference type="ARBA" id="ARBA00022692"/>
    </source>
</evidence>